<proteinExistence type="predicted"/>
<accession>A0A7R8UZ77</accession>
<dbReference type="InterPro" id="IPR038602">
    <property type="entry name" value="Mite_allergen_7_sf"/>
</dbReference>
<evidence type="ECO:0000313" key="3">
    <source>
        <dbReference type="Proteomes" id="UP000594454"/>
    </source>
</evidence>
<gene>
    <name evidence="2" type="ORF">HERILL_LOCUS12260</name>
</gene>
<dbReference type="AlphaFoldDB" id="A0A7R8UZ77"/>
<reference evidence="2 3" key="1">
    <citation type="submission" date="2020-11" db="EMBL/GenBank/DDBJ databases">
        <authorList>
            <person name="Wallbank WR R."/>
            <person name="Pardo Diaz C."/>
            <person name="Kozak K."/>
            <person name="Martin S."/>
            <person name="Jiggins C."/>
            <person name="Moest M."/>
            <person name="Warren A I."/>
            <person name="Generalovic N T."/>
            <person name="Byers J.R.P. K."/>
            <person name="Montejo-Kovacevich G."/>
            <person name="Yen C E."/>
        </authorList>
    </citation>
    <scope>NUCLEOTIDE SEQUENCE [LARGE SCALE GENOMIC DNA]</scope>
</reference>
<dbReference type="InParanoid" id="A0A7R8UZ77"/>
<dbReference type="InterPro" id="IPR020234">
    <property type="entry name" value="Mite_allergen_group-7"/>
</dbReference>
<organism evidence="2 3">
    <name type="scientific">Hermetia illucens</name>
    <name type="common">Black soldier fly</name>
    <dbReference type="NCBI Taxonomy" id="343691"/>
    <lineage>
        <taxon>Eukaryota</taxon>
        <taxon>Metazoa</taxon>
        <taxon>Ecdysozoa</taxon>
        <taxon>Arthropoda</taxon>
        <taxon>Hexapoda</taxon>
        <taxon>Insecta</taxon>
        <taxon>Pterygota</taxon>
        <taxon>Neoptera</taxon>
        <taxon>Endopterygota</taxon>
        <taxon>Diptera</taxon>
        <taxon>Brachycera</taxon>
        <taxon>Stratiomyomorpha</taxon>
        <taxon>Stratiomyidae</taxon>
        <taxon>Hermetiinae</taxon>
        <taxon>Hermetia</taxon>
    </lineage>
</organism>
<feature type="signal peptide" evidence="1">
    <location>
        <begin position="1"/>
        <end position="20"/>
    </location>
</feature>
<evidence type="ECO:0000313" key="2">
    <source>
        <dbReference type="EMBL" id="CAD7089727.1"/>
    </source>
</evidence>
<protein>
    <submittedName>
        <fullName evidence="2">Uncharacterized protein</fullName>
    </submittedName>
</protein>
<sequence>MAGKVLLLSILISVCCSCKASTIREILKLPEPDEELLGYLKAASSRAKFNFSQGLLETNFHSLHDEEDESQYLKFDDTFMKIGDDDIYLMNMKIVGKLSIQLTHAEPDLISNFMDTELSWNDVKVEGDFEFYQNSHHETPELINGTFSMIWKNVKAIGSIGFLPFEHTDGFYSTAHDLKFTSDGFDLKLNTEEDGSHESHNLYEAEDRFKEHFQDDLFWKLQESLRPNIDDYLQTKSTLQIFGNNVNVKQRYVKYAHKTTVVINDLVDDVLEMVKAGIAESGFWKFSIPSINEGFSKKIWFVTFKGYFSAWNGYAEDLKTIRRKGDFAVIMRNETMEVTGSLEVQYLSAKYNNYAAKFLDMGPTGTISANVGTNALAFKIEIVPDGKSIVGFRIKDYSFKVHVGNIKVNVTGLWILNWLLSYIVSWVVNSWKGEITHHIEKEASQVIDKIIKSFWP</sequence>
<name>A0A7R8UZ77_HERIL</name>
<evidence type="ECO:0000256" key="1">
    <source>
        <dbReference type="SAM" id="SignalP"/>
    </source>
</evidence>
<dbReference type="Gene3D" id="3.15.10.50">
    <property type="match status" value="1"/>
</dbReference>
<dbReference type="Pfam" id="PF16984">
    <property type="entry name" value="Grp7_allergen"/>
    <property type="match status" value="1"/>
</dbReference>
<dbReference type="OrthoDB" id="7909334at2759"/>
<dbReference type="Proteomes" id="UP000594454">
    <property type="component" value="Chromosome 5"/>
</dbReference>
<keyword evidence="1" id="KW-0732">Signal</keyword>
<dbReference type="EMBL" id="LR899013">
    <property type="protein sequence ID" value="CAD7089727.1"/>
    <property type="molecule type" value="Genomic_DNA"/>
</dbReference>
<dbReference type="OMA" id="GSHESHN"/>
<feature type="chain" id="PRO_5031537321" evidence="1">
    <location>
        <begin position="21"/>
        <end position="456"/>
    </location>
</feature>
<keyword evidence="3" id="KW-1185">Reference proteome</keyword>